<dbReference type="GO" id="GO:0005634">
    <property type="term" value="C:nucleus"/>
    <property type="evidence" value="ECO:0007669"/>
    <property type="project" value="TreeGrafter"/>
</dbReference>
<dbReference type="InterPro" id="IPR009057">
    <property type="entry name" value="Homeodomain-like_sf"/>
</dbReference>
<dbReference type="PROSITE" id="PS50090">
    <property type="entry name" value="MYB_LIKE"/>
    <property type="match status" value="3"/>
</dbReference>
<evidence type="ECO:0000313" key="7">
    <source>
        <dbReference type="Proteomes" id="UP000179807"/>
    </source>
</evidence>
<protein>
    <submittedName>
        <fullName evidence="6">R2r3-MYB transcription factor</fullName>
    </submittedName>
</protein>
<dbReference type="InterPro" id="IPR001005">
    <property type="entry name" value="SANT/Myb"/>
</dbReference>
<gene>
    <name evidence="6" type="ORF">TRFO_16243</name>
</gene>
<dbReference type="PANTHER" id="PTHR45614:SF25">
    <property type="entry name" value="MYB PROTEIN"/>
    <property type="match status" value="1"/>
</dbReference>
<dbReference type="Pfam" id="PF13921">
    <property type="entry name" value="Myb_DNA-bind_6"/>
    <property type="match status" value="1"/>
</dbReference>
<proteinExistence type="predicted"/>
<dbReference type="Gene3D" id="1.10.10.60">
    <property type="entry name" value="Homeodomain-like"/>
    <property type="match status" value="3"/>
</dbReference>
<dbReference type="SUPFAM" id="SSF46689">
    <property type="entry name" value="Homeodomain-like"/>
    <property type="match status" value="2"/>
</dbReference>
<dbReference type="OrthoDB" id="2143914at2759"/>
<feature type="domain" description="Myb-like" evidence="4">
    <location>
        <begin position="23"/>
        <end position="72"/>
    </location>
</feature>
<dbReference type="SMART" id="SM00717">
    <property type="entry name" value="SANT"/>
    <property type="match status" value="3"/>
</dbReference>
<accession>A0A1J4KQX6</accession>
<dbReference type="GO" id="GO:0000978">
    <property type="term" value="F:RNA polymerase II cis-regulatory region sequence-specific DNA binding"/>
    <property type="evidence" value="ECO:0007669"/>
    <property type="project" value="TreeGrafter"/>
</dbReference>
<dbReference type="InterPro" id="IPR050560">
    <property type="entry name" value="MYB_TF"/>
</dbReference>
<feature type="domain" description="HTH myb-type" evidence="5">
    <location>
        <begin position="73"/>
        <end position="128"/>
    </location>
</feature>
<evidence type="ECO:0000313" key="6">
    <source>
        <dbReference type="EMBL" id="OHT13498.1"/>
    </source>
</evidence>
<reference evidence="6" key="1">
    <citation type="submission" date="2016-10" db="EMBL/GenBank/DDBJ databases">
        <authorList>
            <person name="Benchimol M."/>
            <person name="Almeida L.G."/>
            <person name="Vasconcelos A.T."/>
            <person name="Perreira-Neves A."/>
            <person name="Rosa I.A."/>
            <person name="Tasca T."/>
            <person name="Bogo M.R."/>
            <person name="de Souza W."/>
        </authorList>
    </citation>
    <scope>NUCLEOTIDE SEQUENCE [LARGE SCALE GENOMIC DNA]</scope>
    <source>
        <strain evidence="6">K</strain>
    </source>
</reference>
<dbReference type="AlphaFoldDB" id="A0A1J4KQX6"/>
<dbReference type="FunFam" id="1.10.10.60:FF:000010">
    <property type="entry name" value="Transcriptional activator Myb isoform A"/>
    <property type="match status" value="1"/>
</dbReference>
<evidence type="ECO:0000256" key="3">
    <source>
        <dbReference type="SAM" id="MobiDB-lite"/>
    </source>
</evidence>
<name>A0A1J4KQX6_9EUKA</name>
<feature type="domain" description="Myb-like" evidence="4">
    <location>
        <begin position="125"/>
        <end position="175"/>
    </location>
</feature>
<dbReference type="InterPro" id="IPR017930">
    <property type="entry name" value="Myb_dom"/>
</dbReference>
<dbReference type="PANTHER" id="PTHR45614">
    <property type="entry name" value="MYB PROTEIN-RELATED"/>
    <property type="match status" value="1"/>
</dbReference>
<feature type="domain" description="Myb-like" evidence="4">
    <location>
        <begin position="73"/>
        <end position="124"/>
    </location>
</feature>
<dbReference type="GO" id="GO:0000981">
    <property type="term" value="F:DNA-binding transcription factor activity, RNA polymerase II-specific"/>
    <property type="evidence" value="ECO:0007669"/>
    <property type="project" value="TreeGrafter"/>
</dbReference>
<feature type="domain" description="HTH myb-type" evidence="5">
    <location>
        <begin position="129"/>
        <end position="179"/>
    </location>
</feature>
<dbReference type="VEuPathDB" id="TrichDB:TRFO_16243"/>
<organism evidence="6 7">
    <name type="scientific">Tritrichomonas foetus</name>
    <dbReference type="NCBI Taxonomy" id="1144522"/>
    <lineage>
        <taxon>Eukaryota</taxon>
        <taxon>Metamonada</taxon>
        <taxon>Parabasalia</taxon>
        <taxon>Tritrichomonadida</taxon>
        <taxon>Tritrichomonadidae</taxon>
        <taxon>Tritrichomonas</taxon>
    </lineage>
</organism>
<feature type="region of interest" description="Disordered" evidence="3">
    <location>
        <begin position="1"/>
        <end position="29"/>
    </location>
</feature>
<dbReference type="GeneID" id="94833565"/>
<keyword evidence="1" id="KW-0677">Repeat</keyword>
<dbReference type="Proteomes" id="UP000179807">
    <property type="component" value="Unassembled WGS sequence"/>
</dbReference>
<sequence>MQPNLSFPQSRDALAPTRSRNRTPGATPLNWTAQEDALLTDLIKRGVDWATIATMFPGRSAKQVLSHWRKVANPSIIRGSWTAEEDRKIITWVAQNGPHKWSVLETQMPGRIAKQCRERWCNHLNPNIKTTSWTNEEDQIIIRSIQRIGTKWAEIARLLPGRTDNAVKNRWNSTLKRQKENEIKTNQQPQQIHQQIPSQIDGQINGALHISSTLHQHQMQMQVPIQQDMQIPSLQPQNFLQPNTLNNLQLNQIPPLKPRTAKLSISNTINNIKSNSLNNSLNTVNDRSEKLLLSNHILDENSNILNNNLLQNDSKVNNGSNDIKPIYTVFENRQILEELLKNRRKNTNHK</sequence>
<feature type="domain" description="HTH myb-type" evidence="5">
    <location>
        <begin position="30"/>
        <end position="71"/>
    </location>
</feature>
<dbReference type="PROSITE" id="PS51294">
    <property type="entry name" value="HTH_MYB"/>
    <property type="match status" value="3"/>
</dbReference>
<evidence type="ECO:0000259" key="4">
    <source>
        <dbReference type="PROSITE" id="PS50090"/>
    </source>
</evidence>
<keyword evidence="7" id="KW-1185">Reference proteome</keyword>
<comment type="caution">
    <text evidence="6">The sequence shown here is derived from an EMBL/GenBank/DDBJ whole genome shotgun (WGS) entry which is preliminary data.</text>
</comment>
<evidence type="ECO:0000256" key="2">
    <source>
        <dbReference type="ARBA" id="ARBA00023125"/>
    </source>
</evidence>
<dbReference type="Pfam" id="PF00249">
    <property type="entry name" value="Myb_DNA-binding"/>
    <property type="match status" value="1"/>
</dbReference>
<keyword evidence="2" id="KW-0238">DNA-binding</keyword>
<evidence type="ECO:0000259" key="5">
    <source>
        <dbReference type="PROSITE" id="PS51294"/>
    </source>
</evidence>
<dbReference type="EMBL" id="MLAK01000510">
    <property type="protein sequence ID" value="OHT13498.1"/>
    <property type="molecule type" value="Genomic_DNA"/>
</dbReference>
<dbReference type="CDD" id="cd00167">
    <property type="entry name" value="SANT"/>
    <property type="match status" value="3"/>
</dbReference>
<evidence type="ECO:0000256" key="1">
    <source>
        <dbReference type="ARBA" id="ARBA00022737"/>
    </source>
</evidence>
<dbReference type="RefSeq" id="XP_068366634.1">
    <property type="nucleotide sequence ID" value="XM_068498861.1"/>
</dbReference>